<evidence type="ECO:0000256" key="2">
    <source>
        <dbReference type="SAM" id="Phobius"/>
    </source>
</evidence>
<dbReference type="Gene3D" id="3.40.30.10">
    <property type="entry name" value="Glutaredoxin"/>
    <property type="match status" value="1"/>
</dbReference>
<keyword evidence="5" id="KW-1185">Reference proteome</keyword>
<feature type="domain" description="Thioredoxin" evidence="3">
    <location>
        <begin position="85"/>
        <end position="237"/>
    </location>
</feature>
<dbReference type="InterPro" id="IPR017937">
    <property type="entry name" value="Thioredoxin_CS"/>
</dbReference>
<dbReference type="InterPro" id="IPR000866">
    <property type="entry name" value="AhpC/TSA"/>
</dbReference>
<keyword evidence="2" id="KW-0472">Membrane</keyword>
<dbReference type="InterPro" id="IPR050553">
    <property type="entry name" value="Thioredoxin_ResA/DsbE_sf"/>
</dbReference>
<sequence length="237" mass="25427">MEALISSMMAAGPLAKRPPHWGLAASVLAGLFAGETLLVLLCVMRTDMIRNWKKIRTCAVLAGWLSVAAAGLWHNCVRAEALQSLQELEPEPALSAPVTLAIAGLGGTKASLPMKAGKPYMLHLWATWCTPCREELPQLAAFLDRNPDLPVIPVALDSGSPERVQAALPRLHAEGLPVWTAERQAVDPFLKSLREPGLPMTLLIDAQGQVRAISDGGVEWKDAAAASTVRSLLHQVE</sequence>
<protein>
    <recommendedName>
        <fullName evidence="3">Thioredoxin domain-containing protein</fullName>
    </recommendedName>
</protein>
<dbReference type="PROSITE" id="PS00194">
    <property type="entry name" value="THIOREDOXIN_1"/>
    <property type="match status" value="1"/>
</dbReference>
<dbReference type="Pfam" id="PF00578">
    <property type="entry name" value="AhpC-TSA"/>
    <property type="match status" value="1"/>
</dbReference>
<organism evidence="4 5">
    <name type="scientific">Parasaccharibacter apium</name>
    <dbReference type="NCBI Taxonomy" id="1510841"/>
    <lineage>
        <taxon>Bacteria</taxon>
        <taxon>Pseudomonadati</taxon>
        <taxon>Pseudomonadota</taxon>
        <taxon>Alphaproteobacteria</taxon>
        <taxon>Acetobacterales</taxon>
        <taxon>Acetobacteraceae</taxon>
        <taxon>Parasaccharibacter</taxon>
    </lineage>
</organism>
<dbReference type="EMBL" id="LMYI01000014">
    <property type="protein sequence ID" value="POS61606.1"/>
    <property type="molecule type" value="Genomic_DNA"/>
</dbReference>
<keyword evidence="2" id="KW-0812">Transmembrane</keyword>
<dbReference type="Proteomes" id="UP000237218">
    <property type="component" value="Unassembled WGS sequence"/>
</dbReference>
<comment type="caution">
    <text evidence="4">The sequence shown here is derived from an EMBL/GenBank/DDBJ whole genome shotgun (WGS) entry which is preliminary data.</text>
</comment>
<name>A0ABX4ZKT3_9PROT</name>
<evidence type="ECO:0000313" key="5">
    <source>
        <dbReference type="Proteomes" id="UP000237218"/>
    </source>
</evidence>
<feature type="transmembrane region" description="Helical" evidence="2">
    <location>
        <begin position="55"/>
        <end position="73"/>
    </location>
</feature>
<feature type="transmembrane region" description="Helical" evidence="2">
    <location>
        <begin position="20"/>
        <end position="43"/>
    </location>
</feature>
<reference evidence="4 5" key="1">
    <citation type="submission" date="2018-02" db="EMBL/GenBank/DDBJ databases">
        <title>Draft genome sequences of four Parasaccharibacter apium strains isolated from honey bees.</title>
        <authorList>
            <person name="Corby-Harris V.L."/>
            <person name="Anderson K.E."/>
        </authorList>
    </citation>
    <scope>NUCLEOTIDE SEQUENCE [LARGE SCALE GENOMIC DNA]</scope>
    <source>
        <strain evidence="4 5">B8</strain>
    </source>
</reference>
<dbReference type="InterPro" id="IPR013766">
    <property type="entry name" value="Thioredoxin_domain"/>
</dbReference>
<dbReference type="SUPFAM" id="SSF52833">
    <property type="entry name" value="Thioredoxin-like"/>
    <property type="match status" value="1"/>
</dbReference>
<accession>A0ABX4ZKT3</accession>
<evidence type="ECO:0000259" key="3">
    <source>
        <dbReference type="PROSITE" id="PS51352"/>
    </source>
</evidence>
<dbReference type="PROSITE" id="PS51352">
    <property type="entry name" value="THIOREDOXIN_2"/>
    <property type="match status" value="1"/>
</dbReference>
<evidence type="ECO:0000256" key="1">
    <source>
        <dbReference type="ARBA" id="ARBA00023284"/>
    </source>
</evidence>
<gene>
    <name evidence="4" type="ORF">ASQ42_07855</name>
</gene>
<keyword evidence="1" id="KW-0676">Redox-active center</keyword>
<proteinExistence type="predicted"/>
<evidence type="ECO:0000313" key="4">
    <source>
        <dbReference type="EMBL" id="POS61606.1"/>
    </source>
</evidence>
<dbReference type="InterPro" id="IPR036249">
    <property type="entry name" value="Thioredoxin-like_sf"/>
</dbReference>
<dbReference type="CDD" id="cd02966">
    <property type="entry name" value="TlpA_like_family"/>
    <property type="match status" value="1"/>
</dbReference>
<dbReference type="PANTHER" id="PTHR42852:SF13">
    <property type="entry name" value="PROTEIN DIPZ"/>
    <property type="match status" value="1"/>
</dbReference>
<keyword evidence="2" id="KW-1133">Transmembrane helix</keyword>
<dbReference type="PANTHER" id="PTHR42852">
    <property type="entry name" value="THIOL:DISULFIDE INTERCHANGE PROTEIN DSBE"/>
    <property type="match status" value="1"/>
</dbReference>